<dbReference type="EMBL" id="FZMO01000201">
    <property type="protein sequence ID" value="SNQ48800.1"/>
    <property type="molecule type" value="Genomic_DNA"/>
</dbReference>
<dbReference type="InterPro" id="IPR036196">
    <property type="entry name" value="Ptyr_pPase_sf"/>
</dbReference>
<keyword evidence="5" id="KW-1185">Reference proteome</keyword>
<evidence type="ECO:0000256" key="2">
    <source>
        <dbReference type="SAM" id="MobiDB-lite"/>
    </source>
</evidence>
<evidence type="ECO:0000259" key="3">
    <source>
        <dbReference type="SMART" id="SM00226"/>
    </source>
</evidence>
<accession>A0A2I2KT17</accession>
<name>A0A2I2KT17_9ACTN</name>
<dbReference type="Pfam" id="PF01451">
    <property type="entry name" value="LMWPc"/>
    <property type="match status" value="1"/>
</dbReference>
<dbReference type="AlphaFoldDB" id="A0A2I2KT17"/>
<dbReference type="Gene3D" id="3.40.50.2300">
    <property type="match status" value="1"/>
</dbReference>
<feature type="domain" description="Phosphotyrosine protein phosphatase I" evidence="3">
    <location>
        <begin position="48"/>
        <end position="173"/>
    </location>
</feature>
<feature type="compositionally biased region" description="Low complexity" evidence="2">
    <location>
        <begin position="213"/>
        <end position="235"/>
    </location>
</feature>
<dbReference type="GO" id="GO:0046685">
    <property type="term" value="P:response to arsenic-containing substance"/>
    <property type="evidence" value="ECO:0007669"/>
    <property type="project" value="UniProtKB-KW"/>
</dbReference>
<sequence length="235" mass="24762">MTLQVTPPQIPDAMATRPPAPAPPGCRPGASAVAARPARPEAGVPRPPAVLFVCERNAGRSQMGAALLDQHSHGRVQARSAGPAPAATVAAPVVEAMAEIGIDLSEASPTRLTDEAVRTASVVISMGCGEALPIYPHTRYLHWELEDPAEMRVEEVRPIRDEIDARVRALLYSLGVAARVGLLRDQPDRGTGPGQSGYPQTGHMQAGHAPSGPRRLLTPPPRARVSPVRPARSAI</sequence>
<proteinExistence type="predicted"/>
<organism evidence="4 5">
    <name type="scientific">Frankia canadensis</name>
    <dbReference type="NCBI Taxonomy" id="1836972"/>
    <lineage>
        <taxon>Bacteria</taxon>
        <taxon>Bacillati</taxon>
        <taxon>Actinomycetota</taxon>
        <taxon>Actinomycetes</taxon>
        <taxon>Frankiales</taxon>
        <taxon>Frankiaceae</taxon>
        <taxon>Frankia</taxon>
    </lineage>
</organism>
<keyword evidence="1" id="KW-0059">Arsenical resistance</keyword>
<feature type="region of interest" description="Disordered" evidence="2">
    <location>
        <begin position="1"/>
        <end position="42"/>
    </location>
</feature>
<reference evidence="4 5" key="1">
    <citation type="submission" date="2017-06" db="EMBL/GenBank/DDBJ databases">
        <authorList>
            <person name="Kim H.J."/>
            <person name="Triplett B.A."/>
        </authorList>
    </citation>
    <scope>NUCLEOTIDE SEQUENCE [LARGE SCALE GENOMIC DNA]</scope>
    <source>
        <strain evidence="4">FRACA_ARgP5</strain>
    </source>
</reference>
<dbReference type="SMART" id="SM00226">
    <property type="entry name" value="LMWPc"/>
    <property type="match status" value="1"/>
</dbReference>
<evidence type="ECO:0000256" key="1">
    <source>
        <dbReference type="ARBA" id="ARBA00022849"/>
    </source>
</evidence>
<dbReference type="PANTHER" id="PTHR43428:SF1">
    <property type="entry name" value="ARSENATE REDUCTASE"/>
    <property type="match status" value="1"/>
</dbReference>
<evidence type="ECO:0000313" key="4">
    <source>
        <dbReference type="EMBL" id="SNQ48800.1"/>
    </source>
</evidence>
<protein>
    <submittedName>
        <fullName evidence="4">Protein-tyrosine-phosphatase</fullName>
    </submittedName>
</protein>
<evidence type="ECO:0000313" key="5">
    <source>
        <dbReference type="Proteomes" id="UP000234331"/>
    </source>
</evidence>
<gene>
    <name evidence="4" type="ORF">FRACA_280022</name>
</gene>
<dbReference type="Proteomes" id="UP000234331">
    <property type="component" value="Unassembled WGS sequence"/>
</dbReference>
<dbReference type="SUPFAM" id="SSF52788">
    <property type="entry name" value="Phosphotyrosine protein phosphatases I"/>
    <property type="match status" value="1"/>
</dbReference>
<dbReference type="PANTHER" id="PTHR43428">
    <property type="entry name" value="ARSENATE REDUCTASE"/>
    <property type="match status" value="1"/>
</dbReference>
<feature type="region of interest" description="Disordered" evidence="2">
    <location>
        <begin position="184"/>
        <end position="235"/>
    </location>
</feature>
<dbReference type="InterPro" id="IPR023485">
    <property type="entry name" value="Ptyr_pPase"/>
</dbReference>